<evidence type="ECO:0000256" key="1">
    <source>
        <dbReference type="SAM" id="Phobius"/>
    </source>
</evidence>
<comment type="caution">
    <text evidence="2">The sequence shown here is derived from an EMBL/GenBank/DDBJ whole genome shotgun (WGS) entry which is preliminary data.</text>
</comment>
<organism evidence="2 3">
    <name type="scientific">Parasponia andersonii</name>
    <name type="common">Sponia andersonii</name>
    <dbReference type="NCBI Taxonomy" id="3476"/>
    <lineage>
        <taxon>Eukaryota</taxon>
        <taxon>Viridiplantae</taxon>
        <taxon>Streptophyta</taxon>
        <taxon>Embryophyta</taxon>
        <taxon>Tracheophyta</taxon>
        <taxon>Spermatophyta</taxon>
        <taxon>Magnoliopsida</taxon>
        <taxon>eudicotyledons</taxon>
        <taxon>Gunneridae</taxon>
        <taxon>Pentapetalae</taxon>
        <taxon>rosids</taxon>
        <taxon>fabids</taxon>
        <taxon>Rosales</taxon>
        <taxon>Cannabaceae</taxon>
        <taxon>Parasponia</taxon>
    </lineage>
</organism>
<keyword evidence="1" id="KW-0472">Membrane</keyword>
<feature type="transmembrane region" description="Helical" evidence="1">
    <location>
        <begin position="153"/>
        <end position="174"/>
    </location>
</feature>
<dbReference type="EMBL" id="JXTB01000265">
    <property type="protein sequence ID" value="PON49197.1"/>
    <property type="molecule type" value="Genomic_DNA"/>
</dbReference>
<proteinExistence type="predicted"/>
<dbReference type="OrthoDB" id="1934999at2759"/>
<evidence type="ECO:0000313" key="3">
    <source>
        <dbReference type="Proteomes" id="UP000237105"/>
    </source>
</evidence>
<protein>
    <submittedName>
        <fullName evidence="2">Embryo defective</fullName>
    </submittedName>
</protein>
<evidence type="ECO:0000313" key="2">
    <source>
        <dbReference type="EMBL" id="PON49197.1"/>
    </source>
</evidence>
<feature type="transmembrane region" description="Helical" evidence="1">
    <location>
        <begin position="214"/>
        <end position="234"/>
    </location>
</feature>
<reference evidence="3" key="1">
    <citation type="submission" date="2016-06" db="EMBL/GenBank/DDBJ databases">
        <title>Parallel loss of symbiosis genes in relatives of nitrogen-fixing non-legume Parasponia.</title>
        <authorList>
            <person name="Van Velzen R."/>
            <person name="Holmer R."/>
            <person name="Bu F."/>
            <person name="Rutten L."/>
            <person name="Van Zeijl A."/>
            <person name="Liu W."/>
            <person name="Santuari L."/>
            <person name="Cao Q."/>
            <person name="Sharma T."/>
            <person name="Shen D."/>
            <person name="Roswanjaya Y."/>
            <person name="Wardhani T."/>
            <person name="Kalhor M.S."/>
            <person name="Jansen J."/>
            <person name="Van den Hoogen J."/>
            <person name="Gungor B."/>
            <person name="Hartog M."/>
            <person name="Hontelez J."/>
            <person name="Verver J."/>
            <person name="Yang W.-C."/>
            <person name="Schijlen E."/>
            <person name="Repin R."/>
            <person name="Schilthuizen M."/>
            <person name="Schranz E."/>
            <person name="Heidstra R."/>
            <person name="Miyata K."/>
            <person name="Fedorova E."/>
            <person name="Kohlen W."/>
            <person name="Bisseling T."/>
            <person name="Smit S."/>
            <person name="Geurts R."/>
        </authorList>
    </citation>
    <scope>NUCLEOTIDE SEQUENCE [LARGE SCALE GENOMIC DNA]</scope>
    <source>
        <strain evidence="3">cv. WU1-14</strain>
    </source>
</reference>
<name>A0A2P5BK74_PARAD</name>
<keyword evidence="1" id="KW-0812">Transmembrane</keyword>
<dbReference type="AlphaFoldDB" id="A0A2P5BK74"/>
<keyword evidence="1" id="KW-1133">Transmembrane helix</keyword>
<dbReference type="PANTHER" id="PTHR36000:SF2">
    <property type="entry name" value="DEFECTIVE 1273 PROTEIN, PUTATIVE-RELATED"/>
    <property type="match status" value="1"/>
</dbReference>
<gene>
    <name evidence="2" type="ORF">PanWU01x14_231860</name>
</gene>
<keyword evidence="3" id="KW-1185">Reference proteome</keyword>
<dbReference type="Proteomes" id="UP000237105">
    <property type="component" value="Unassembled WGS sequence"/>
</dbReference>
<sequence>MATLYSSHLISSSSHLQISPRIMALRTPRPFLQGLKLGSSRCIEGCDCSFGFKTYGVLPNCIPAPKIFCSINMTAGQSDDSGKTRFDQLMEKARKLWESSPQLVKSFPWNRAFDNFIQLTLDLILAVVKYLSVPLLAVSSLSEMSYCAHERKLKLVPFPLFIGITVAGVLSQAALEVSPLLKDAEVPWHLICMAIFFTLLKLPGPYYPYWGRIFIPHFANGGLFRTLWFAFLWLNMSRWHFLK</sequence>
<dbReference type="STRING" id="3476.A0A2P5BK74"/>
<dbReference type="PANTHER" id="PTHR36000">
    <property type="entry name" value="DEFECTIVE 1273 PROTEIN, PUTATIVE-RELATED"/>
    <property type="match status" value="1"/>
</dbReference>
<feature type="transmembrane region" description="Helical" evidence="1">
    <location>
        <begin position="116"/>
        <end position="141"/>
    </location>
</feature>
<accession>A0A2P5BK74</accession>